<gene>
    <name evidence="1" type="ORF">LCGC14_2139980</name>
</gene>
<organism evidence="1">
    <name type="scientific">marine sediment metagenome</name>
    <dbReference type="NCBI Taxonomy" id="412755"/>
    <lineage>
        <taxon>unclassified sequences</taxon>
        <taxon>metagenomes</taxon>
        <taxon>ecological metagenomes</taxon>
    </lineage>
</organism>
<dbReference type="AlphaFoldDB" id="A0A0F9EKZ0"/>
<comment type="caution">
    <text evidence="1">The sequence shown here is derived from an EMBL/GenBank/DDBJ whole genome shotgun (WGS) entry which is preliminary data.</text>
</comment>
<proteinExistence type="predicted"/>
<sequence>MYNKSDDLERSKLKRILKVSDSIKMEQMRDMLDLDTKTFNTQILDWAEEFGFRIDGEFIIINKNTVDNFIDRLDKQFETWDKMETDKIGKLGELRSENYITSKPKEKTIRKEAEHKRKEEEERLKKIISFRGGQILQFEANILQMLETQLKKQFTLVNKIYYNTQMGFSVGNNKITGIGFYDCRISTLPESIGN</sequence>
<reference evidence="1" key="1">
    <citation type="journal article" date="2015" name="Nature">
        <title>Complex archaea that bridge the gap between prokaryotes and eukaryotes.</title>
        <authorList>
            <person name="Spang A."/>
            <person name="Saw J.H."/>
            <person name="Jorgensen S.L."/>
            <person name="Zaremba-Niedzwiedzka K."/>
            <person name="Martijn J."/>
            <person name="Lind A.E."/>
            <person name="van Eijk R."/>
            <person name="Schleper C."/>
            <person name="Guy L."/>
            <person name="Ettema T.J."/>
        </authorList>
    </citation>
    <scope>NUCLEOTIDE SEQUENCE</scope>
</reference>
<feature type="non-terminal residue" evidence="1">
    <location>
        <position position="194"/>
    </location>
</feature>
<evidence type="ECO:0000313" key="1">
    <source>
        <dbReference type="EMBL" id="KKL66941.1"/>
    </source>
</evidence>
<name>A0A0F9EKZ0_9ZZZZ</name>
<dbReference type="EMBL" id="LAZR01027041">
    <property type="protein sequence ID" value="KKL66941.1"/>
    <property type="molecule type" value="Genomic_DNA"/>
</dbReference>
<accession>A0A0F9EKZ0</accession>
<protein>
    <submittedName>
        <fullName evidence="1">Uncharacterized protein</fullName>
    </submittedName>
</protein>